<dbReference type="EMBL" id="SEYY01010016">
    <property type="protein sequence ID" value="KAB7501635.1"/>
    <property type="molecule type" value="Genomic_DNA"/>
</dbReference>
<dbReference type="CDD" id="cd00022">
    <property type="entry name" value="BIR"/>
    <property type="match status" value="1"/>
</dbReference>
<feature type="non-terminal residue" evidence="1">
    <location>
        <position position="1"/>
    </location>
</feature>
<dbReference type="Pfam" id="PF00653">
    <property type="entry name" value="BIR"/>
    <property type="match status" value="1"/>
</dbReference>
<evidence type="ECO:0000313" key="1">
    <source>
        <dbReference type="EMBL" id="KAB7501635.1"/>
    </source>
</evidence>
<gene>
    <name evidence="1" type="primary">Xiap_0</name>
    <name evidence="1" type="ORF">Anas_14645</name>
</gene>
<dbReference type="OrthoDB" id="6579787at2759"/>
<dbReference type="InterPro" id="IPR050784">
    <property type="entry name" value="IAP"/>
</dbReference>
<reference evidence="1 2" key="1">
    <citation type="journal article" date="2019" name="PLoS Biol.">
        <title>Sex chromosomes control vertical transmission of feminizing Wolbachia symbionts in an isopod.</title>
        <authorList>
            <person name="Becking T."/>
            <person name="Chebbi M.A."/>
            <person name="Giraud I."/>
            <person name="Moumen B."/>
            <person name="Laverre T."/>
            <person name="Caubet Y."/>
            <person name="Peccoud J."/>
            <person name="Gilbert C."/>
            <person name="Cordaux R."/>
        </authorList>
    </citation>
    <scope>NUCLEOTIDE SEQUENCE [LARGE SCALE GENOMIC DNA]</scope>
    <source>
        <strain evidence="1">ANa2</strain>
        <tissue evidence="1">Whole body excluding digestive tract and cuticle</tissue>
    </source>
</reference>
<dbReference type="AlphaFoldDB" id="A0A5N5T982"/>
<dbReference type="GO" id="GO:0051726">
    <property type="term" value="P:regulation of cell cycle"/>
    <property type="evidence" value="ECO:0007669"/>
    <property type="project" value="TreeGrafter"/>
</dbReference>
<dbReference type="PANTHER" id="PTHR10044">
    <property type="entry name" value="INHIBITOR OF APOPTOSIS"/>
    <property type="match status" value="1"/>
</dbReference>
<dbReference type="PANTHER" id="PTHR10044:SF139">
    <property type="entry name" value="DEATH-ASSOCIATED INHIBITOR OF APOPTOSIS 2"/>
    <property type="match status" value="1"/>
</dbReference>
<dbReference type="Proteomes" id="UP000326759">
    <property type="component" value="Unassembled WGS sequence"/>
</dbReference>
<keyword evidence="2" id="KW-1185">Reference proteome</keyword>
<proteinExistence type="predicted"/>
<dbReference type="SUPFAM" id="SSF57924">
    <property type="entry name" value="Inhibitor of apoptosis (IAP) repeat"/>
    <property type="match status" value="2"/>
</dbReference>
<dbReference type="Gene3D" id="1.10.1170.10">
    <property type="entry name" value="Inhibitor Of Apoptosis Protein (2mihbC-IAP-1), Chain A"/>
    <property type="match status" value="2"/>
</dbReference>
<name>A0A5N5T982_9CRUS</name>
<accession>A0A5N5T982</accession>
<dbReference type="PROSITE" id="PS50143">
    <property type="entry name" value="BIR_REPEAT_2"/>
    <property type="match status" value="2"/>
</dbReference>
<dbReference type="GO" id="GO:0005737">
    <property type="term" value="C:cytoplasm"/>
    <property type="evidence" value="ECO:0007669"/>
    <property type="project" value="TreeGrafter"/>
</dbReference>
<evidence type="ECO:0000313" key="2">
    <source>
        <dbReference type="Proteomes" id="UP000326759"/>
    </source>
</evidence>
<comment type="caution">
    <text evidence="1">The sequence shown here is derived from an EMBL/GenBank/DDBJ whole genome shotgun (WGS) entry which is preliminary data.</text>
</comment>
<dbReference type="GO" id="GO:0005634">
    <property type="term" value="C:nucleus"/>
    <property type="evidence" value="ECO:0007669"/>
    <property type="project" value="TreeGrafter"/>
</dbReference>
<dbReference type="SMART" id="SM00238">
    <property type="entry name" value="BIR"/>
    <property type="match status" value="1"/>
</dbReference>
<dbReference type="InterPro" id="IPR001370">
    <property type="entry name" value="BIR_rpt"/>
</dbReference>
<sequence>PYNIMDIAEKDKRIPTPRALLFESFRLKSFYNFPGRKPDYSKLTKGKAIIFEGVKPFYRTLAKRGFYYDRLSNEVRCYFCLSVLSKNDNYTEPVTHARDFGCKMSIYPLNGLARNYLRFEFPQDTHWNDFSNYEVRLSTYDPWFSYLPENQKPNKELFAKAGFVYTGISDIVMCFSCKRGLFNLDESDEPMKEHVRYYEGCSFARENLSGSRDDVARSIPLPLSISEIKLLFFHPLIKNLLFQGLETFIIHHWLIDYISCYGCFPIDVVSCLKDIEGKEEEEVD</sequence>
<protein>
    <submittedName>
        <fullName evidence="1">E3 ubiquitin-protein ligase XIAP</fullName>
    </submittedName>
</protein>
<organism evidence="1 2">
    <name type="scientific">Armadillidium nasatum</name>
    <dbReference type="NCBI Taxonomy" id="96803"/>
    <lineage>
        <taxon>Eukaryota</taxon>
        <taxon>Metazoa</taxon>
        <taxon>Ecdysozoa</taxon>
        <taxon>Arthropoda</taxon>
        <taxon>Crustacea</taxon>
        <taxon>Multicrustacea</taxon>
        <taxon>Malacostraca</taxon>
        <taxon>Eumalacostraca</taxon>
        <taxon>Peracarida</taxon>
        <taxon>Isopoda</taxon>
        <taxon>Oniscidea</taxon>
        <taxon>Crinocheta</taxon>
        <taxon>Armadillidiidae</taxon>
        <taxon>Armadillidium</taxon>
    </lineage>
</organism>